<accession>A0AAQ3WDQ2</accession>
<sequence>MTDPAAPATPPLGAPRTPPPRRNTGRLRQIQGLGSSGSSARLQGHPSKQEKYKDVESSAIDLFKEMHCNKKEGFSENVQKAIVDTEAMVAAPVEDGQQPKSCAKFVSHVLPNSSLFLHSARHMHLRRPMIIRRSG</sequence>
<feature type="compositionally biased region" description="Pro residues" evidence="1">
    <location>
        <begin position="7"/>
        <end position="21"/>
    </location>
</feature>
<protein>
    <submittedName>
        <fullName evidence="2">Uncharacterized protein</fullName>
    </submittedName>
</protein>
<proteinExistence type="predicted"/>
<feature type="region of interest" description="Disordered" evidence="1">
    <location>
        <begin position="1"/>
        <end position="53"/>
    </location>
</feature>
<dbReference type="EMBL" id="CP144746">
    <property type="protein sequence ID" value="WVZ58181.1"/>
    <property type="molecule type" value="Genomic_DNA"/>
</dbReference>
<evidence type="ECO:0000313" key="3">
    <source>
        <dbReference type="Proteomes" id="UP001341281"/>
    </source>
</evidence>
<dbReference type="AlphaFoldDB" id="A0AAQ3WDQ2"/>
<feature type="compositionally biased region" description="Polar residues" evidence="1">
    <location>
        <begin position="32"/>
        <end position="41"/>
    </location>
</feature>
<organism evidence="2 3">
    <name type="scientific">Paspalum notatum var. saurae</name>
    <dbReference type="NCBI Taxonomy" id="547442"/>
    <lineage>
        <taxon>Eukaryota</taxon>
        <taxon>Viridiplantae</taxon>
        <taxon>Streptophyta</taxon>
        <taxon>Embryophyta</taxon>
        <taxon>Tracheophyta</taxon>
        <taxon>Spermatophyta</taxon>
        <taxon>Magnoliopsida</taxon>
        <taxon>Liliopsida</taxon>
        <taxon>Poales</taxon>
        <taxon>Poaceae</taxon>
        <taxon>PACMAD clade</taxon>
        <taxon>Panicoideae</taxon>
        <taxon>Andropogonodae</taxon>
        <taxon>Paspaleae</taxon>
        <taxon>Paspalinae</taxon>
        <taxon>Paspalum</taxon>
    </lineage>
</organism>
<reference evidence="2 3" key="1">
    <citation type="submission" date="2024-02" db="EMBL/GenBank/DDBJ databases">
        <title>High-quality chromosome-scale genome assembly of Pensacola bahiagrass (Paspalum notatum Flugge var. saurae).</title>
        <authorList>
            <person name="Vega J.M."/>
            <person name="Podio M."/>
            <person name="Orjuela J."/>
            <person name="Siena L.A."/>
            <person name="Pessino S.C."/>
            <person name="Combes M.C."/>
            <person name="Mariac C."/>
            <person name="Albertini E."/>
            <person name="Pupilli F."/>
            <person name="Ortiz J.P.A."/>
            <person name="Leblanc O."/>
        </authorList>
    </citation>
    <scope>NUCLEOTIDE SEQUENCE [LARGE SCALE GENOMIC DNA]</scope>
    <source>
        <strain evidence="2">R1</strain>
        <tissue evidence="2">Leaf</tissue>
    </source>
</reference>
<evidence type="ECO:0000313" key="2">
    <source>
        <dbReference type="EMBL" id="WVZ58181.1"/>
    </source>
</evidence>
<keyword evidence="3" id="KW-1185">Reference proteome</keyword>
<evidence type="ECO:0000256" key="1">
    <source>
        <dbReference type="SAM" id="MobiDB-lite"/>
    </source>
</evidence>
<dbReference type="Proteomes" id="UP001341281">
    <property type="component" value="Chromosome 02"/>
</dbReference>
<gene>
    <name evidence="2" type="ORF">U9M48_008476</name>
</gene>
<name>A0AAQ3WDQ2_PASNO</name>